<evidence type="ECO:0000313" key="3">
    <source>
        <dbReference type="EnsemblMetazoa" id="HelroP171748"/>
    </source>
</evidence>
<dbReference type="InParanoid" id="T1F4L6"/>
<dbReference type="Proteomes" id="UP000015101">
    <property type="component" value="Unassembled WGS sequence"/>
</dbReference>
<dbReference type="SUPFAM" id="SSF48295">
    <property type="entry name" value="TrpR-like"/>
    <property type="match status" value="1"/>
</dbReference>
<feature type="region of interest" description="Disordered" evidence="1">
    <location>
        <begin position="166"/>
        <end position="186"/>
    </location>
</feature>
<reference evidence="3" key="3">
    <citation type="submission" date="2015-06" db="UniProtKB">
        <authorList>
            <consortium name="EnsemblMetazoa"/>
        </authorList>
    </citation>
    <scope>IDENTIFICATION</scope>
</reference>
<reference evidence="2 4" key="2">
    <citation type="journal article" date="2013" name="Nature">
        <title>Insights into bilaterian evolution from three spiralian genomes.</title>
        <authorList>
            <person name="Simakov O."/>
            <person name="Marletaz F."/>
            <person name="Cho S.J."/>
            <person name="Edsinger-Gonzales E."/>
            <person name="Havlak P."/>
            <person name="Hellsten U."/>
            <person name="Kuo D.H."/>
            <person name="Larsson T."/>
            <person name="Lv J."/>
            <person name="Arendt D."/>
            <person name="Savage R."/>
            <person name="Osoegawa K."/>
            <person name="de Jong P."/>
            <person name="Grimwood J."/>
            <person name="Chapman J.A."/>
            <person name="Shapiro H."/>
            <person name="Aerts A."/>
            <person name="Otillar R.P."/>
            <person name="Terry A.Y."/>
            <person name="Boore J.L."/>
            <person name="Grigoriev I.V."/>
            <person name="Lindberg D.R."/>
            <person name="Seaver E.C."/>
            <person name="Weisblat D.A."/>
            <person name="Putnam N.H."/>
            <person name="Rokhsar D.S."/>
        </authorList>
    </citation>
    <scope>NUCLEOTIDE SEQUENCE</scope>
</reference>
<dbReference type="GO" id="GO:0043565">
    <property type="term" value="F:sequence-specific DNA binding"/>
    <property type="evidence" value="ECO:0007669"/>
    <property type="project" value="InterPro"/>
</dbReference>
<evidence type="ECO:0000313" key="2">
    <source>
        <dbReference type="EMBL" id="ESO05360.1"/>
    </source>
</evidence>
<organism evidence="3 4">
    <name type="scientific">Helobdella robusta</name>
    <name type="common">Californian leech</name>
    <dbReference type="NCBI Taxonomy" id="6412"/>
    <lineage>
        <taxon>Eukaryota</taxon>
        <taxon>Metazoa</taxon>
        <taxon>Spiralia</taxon>
        <taxon>Lophotrochozoa</taxon>
        <taxon>Annelida</taxon>
        <taxon>Clitellata</taxon>
        <taxon>Hirudinea</taxon>
        <taxon>Rhynchobdellida</taxon>
        <taxon>Glossiphoniidae</taxon>
        <taxon>Helobdella</taxon>
    </lineage>
</organism>
<dbReference type="EnsemblMetazoa" id="HelroT171748">
    <property type="protein sequence ID" value="HelroP171748"/>
    <property type="gene ID" value="HelroG171748"/>
</dbReference>
<dbReference type="AlphaFoldDB" id="T1F4L6"/>
<dbReference type="EMBL" id="KB096365">
    <property type="protein sequence ID" value="ESO05360.1"/>
    <property type="molecule type" value="Genomic_DNA"/>
</dbReference>
<evidence type="ECO:0008006" key="5">
    <source>
        <dbReference type="Google" id="ProtNLM"/>
    </source>
</evidence>
<dbReference type="RefSeq" id="XP_009016675.1">
    <property type="nucleotide sequence ID" value="XM_009018427.1"/>
</dbReference>
<evidence type="ECO:0000313" key="4">
    <source>
        <dbReference type="Proteomes" id="UP000015101"/>
    </source>
</evidence>
<dbReference type="EMBL" id="AMQM01003926">
    <property type="status" value="NOT_ANNOTATED_CDS"/>
    <property type="molecule type" value="Genomic_DNA"/>
</dbReference>
<dbReference type="HOGENOM" id="CLU_957369_0_0_1"/>
<proteinExistence type="predicted"/>
<name>T1F4L6_HELRO</name>
<dbReference type="GeneID" id="20203765"/>
<keyword evidence="4" id="KW-1185">Reference proteome</keyword>
<protein>
    <recommendedName>
        <fullName evidence="5">HTH CENPB-type domain-containing protein</fullName>
    </recommendedName>
</protein>
<dbReference type="OrthoDB" id="6145086at2759"/>
<dbReference type="InterPro" id="IPR010921">
    <property type="entry name" value="Trp_repressor/repl_initiator"/>
</dbReference>
<dbReference type="OMA" id="HERCCLE"/>
<sequence length="291" mass="33445">MVRSQQRTTNRGSTSSDMMLVAVKEVLDGKTSLRAISRKHNIDHATLIRYCKKYNNALNSALSTFRVGYSQLRKVFTDDEECLLEKYIKKAAALYYGLNPREVRILAYQFATTNDKVVSRNWKIDEKAGADWFSAFIKRHPHLSIRVPESTCRDQQKSNVTPEMIRPFKKTGPRKTSTGNRKKGKTQILTDTPVKAELEACQQARESKTINKKRKKILFDRNQQISRKTNKVSEKQKKSKNNIPIITSDDNTPCHLCGILANVPPFENLKECPSCKEWFHERCCLEDSNLC</sequence>
<reference evidence="4" key="1">
    <citation type="submission" date="2012-12" db="EMBL/GenBank/DDBJ databases">
        <authorList>
            <person name="Hellsten U."/>
            <person name="Grimwood J."/>
            <person name="Chapman J.A."/>
            <person name="Shapiro H."/>
            <person name="Aerts A."/>
            <person name="Otillar R.P."/>
            <person name="Terry A.Y."/>
            <person name="Boore J.L."/>
            <person name="Simakov O."/>
            <person name="Marletaz F."/>
            <person name="Cho S.-J."/>
            <person name="Edsinger-Gonzales E."/>
            <person name="Havlak P."/>
            <person name="Kuo D.-H."/>
            <person name="Larsson T."/>
            <person name="Lv J."/>
            <person name="Arendt D."/>
            <person name="Savage R."/>
            <person name="Osoegawa K."/>
            <person name="de Jong P."/>
            <person name="Lindberg D.R."/>
            <person name="Seaver E.C."/>
            <person name="Weisblat D.A."/>
            <person name="Putnam N.H."/>
            <person name="Grigoriev I.V."/>
            <person name="Rokhsar D.S."/>
        </authorList>
    </citation>
    <scope>NUCLEOTIDE SEQUENCE</scope>
</reference>
<gene>
    <name evidence="3" type="primary">20203765</name>
    <name evidence="2" type="ORF">HELRODRAFT_171748</name>
</gene>
<evidence type="ECO:0000256" key="1">
    <source>
        <dbReference type="SAM" id="MobiDB-lite"/>
    </source>
</evidence>
<dbReference type="KEGG" id="hro:HELRODRAFT_171748"/>
<dbReference type="eggNOG" id="KOG3105">
    <property type="taxonomic scope" value="Eukaryota"/>
</dbReference>
<dbReference type="CTD" id="20203765"/>
<accession>T1F4L6</accession>